<keyword evidence="3" id="KW-1185">Reference proteome</keyword>
<organism evidence="2 3">
    <name type="scientific">Sphingobacterium bovistauri</name>
    <dbReference type="NCBI Taxonomy" id="2781959"/>
    <lineage>
        <taxon>Bacteria</taxon>
        <taxon>Pseudomonadati</taxon>
        <taxon>Bacteroidota</taxon>
        <taxon>Sphingobacteriia</taxon>
        <taxon>Sphingobacteriales</taxon>
        <taxon>Sphingobacteriaceae</taxon>
        <taxon>Sphingobacterium</taxon>
    </lineage>
</organism>
<evidence type="ECO:0000256" key="1">
    <source>
        <dbReference type="SAM" id="SignalP"/>
    </source>
</evidence>
<evidence type="ECO:0000313" key="3">
    <source>
        <dbReference type="Proteomes" id="UP001165302"/>
    </source>
</evidence>
<protein>
    <submittedName>
        <fullName evidence="2">DUF4843 domain-containing protein</fullName>
    </submittedName>
</protein>
<dbReference type="Proteomes" id="UP001165302">
    <property type="component" value="Unassembled WGS sequence"/>
</dbReference>
<evidence type="ECO:0000313" key="2">
    <source>
        <dbReference type="EMBL" id="MCA5004318.1"/>
    </source>
</evidence>
<dbReference type="Pfam" id="PF16132">
    <property type="entry name" value="DUF4843"/>
    <property type="match status" value="1"/>
</dbReference>
<dbReference type="EMBL" id="JADEYP010000004">
    <property type="protein sequence ID" value="MCA5004318.1"/>
    <property type="molecule type" value="Genomic_DNA"/>
</dbReference>
<reference evidence="2" key="1">
    <citation type="submission" date="2020-10" db="EMBL/GenBank/DDBJ databases">
        <authorList>
            <person name="Lu T."/>
            <person name="Wang Q."/>
            <person name="Han X."/>
        </authorList>
    </citation>
    <scope>NUCLEOTIDE SEQUENCE</scope>
    <source>
        <strain evidence="2">WQ 366</strain>
    </source>
</reference>
<dbReference type="RefSeq" id="WP_225551643.1">
    <property type="nucleotide sequence ID" value="NZ_JADEYP010000004.1"/>
</dbReference>
<comment type="caution">
    <text evidence="2">The sequence shown here is derived from an EMBL/GenBank/DDBJ whole genome shotgun (WGS) entry which is preliminary data.</text>
</comment>
<feature type="signal peptide" evidence="1">
    <location>
        <begin position="1"/>
        <end position="25"/>
    </location>
</feature>
<feature type="chain" id="PRO_5045325219" evidence="1">
    <location>
        <begin position="26"/>
        <end position="263"/>
    </location>
</feature>
<name>A0ABS7Z2D8_9SPHI</name>
<proteinExistence type="predicted"/>
<dbReference type="InterPro" id="IPR032299">
    <property type="entry name" value="DUF4843"/>
</dbReference>
<gene>
    <name evidence="2" type="ORF">IPZ78_03995</name>
</gene>
<dbReference type="PROSITE" id="PS51257">
    <property type="entry name" value="PROKAR_LIPOPROTEIN"/>
    <property type="match status" value="1"/>
</dbReference>
<accession>A0ABS7Z2D8</accession>
<sequence length="263" mass="29957">MKRYINHIKRVCCILIALASLSSCKENVFQADDFKTGIYFITDSIDYSFGITPLETKNHRLDIPVRIMGNPSSQDREFNVELLVAKTDAEENIHYKIPTSFLVKADSVNGIIPLEILRESLGNANYKIAFNLLENGNFVPTSKETSSTVITFNNRIEQPHWVNPWANDNVRLWPSSQLGPWNPMVYVKFVELVNEVEGLAPGTYMNMMKDFGGPLLPKFPGTWAYDYNNTLTKYVLIPLYRYFIIDHKELGVKGIPKPAGFIN</sequence>
<keyword evidence="1" id="KW-0732">Signal</keyword>